<evidence type="ECO:0000313" key="2">
    <source>
        <dbReference type="EMBL" id="MDD1125915.1"/>
    </source>
</evidence>
<organism evidence="2 3">
    <name type="scientific">Pseudomonas aphyarum</name>
    <dbReference type="NCBI Taxonomy" id="2942629"/>
    <lineage>
        <taxon>Bacteria</taxon>
        <taxon>Pseudomonadati</taxon>
        <taxon>Pseudomonadota</taxon>
        <taxon>Gammaproteobacteria</taxon>
        <taxon>Pseudomonadales</taxon>
        <taxon>Pseudomonadaceae</taxon>
        <taxon>Pseudomonas</taxon>
    </lineage>
</organism>
<keyword evidence="1" id="KW-0472">Membrane</keyword>
<accession>A0ABT5PQ71</accession>
<feature type="transmembrane region" description="Helical" evidence="1">
    <location>
        <begin position="101"/>
        <end position="123"/>
    </location>
</feature>
<gene>
    <name evidence="2" type="ORF">M5G18_15085</name>
</gene>
<dbReference type="InterPro" id="IPR004676">
    <property type="entry name" value="Cd-R_transporter"/>
</dbReference>
<feature type="transmembrane region" description="Helical" evidence="1">
    <location>
        <begin position="35"/>
        <end position="56"/>
    </location>
</feature>
<feature type="transmembrane region" description="Helical" evidence="1">
    <location>
        <begin position="168"/>
        <end position="185"/>
    </location>
</feature>
<evidence type="ECO:0000256" key="1">
    <source>
        <dbReference type="SAM" id="Phobius"/>
    </source>
</evidence>
<feature type="transmembrane region" description="Helical" evidence="1">
    <location>
        <begin position="129"/>
        <end position="148"/>
    </location>
</feature>
<sequence>MIVAAALVFSVTNIDDIIILSALNADKNLKQRNIVLGQFIGIGAIILASIIGGKLASSIPTAYIAFLGVVPLGIGIYKGVQYFRALDREPEQAPKINAHSQVLYVSTMTFANGGDNIGVYIPIFSTTPTVVPTYVVVFLIMTAVWCYFGHKLVNDSPASRHIERYGHIVLPCALILIGLHILWGAKDIFVG</sequence>
<protein>
    <submittedName>
        <fullName evidence="2">Cadmium resistance transporter</fullName>
    </submittedName>
</protein>
<keyword evidence="1" id="KW-1133">Transmembrane helix</keyword>
<keyword evidence="3" id="KW-1185">Reference proteome</keyword>
<evidence type="ECO:0000313" key="3">
    <source>
        <dbReference type="Proteomes" id="UP001150531"/>
    </source>
</evidence>
<keyword evidence="1" id="KW-0812">Transmembrane</keyword>
<dbReference type="Proteomes" id="UP001150531">
    <property type="component" value="Unassembled WGS sequence"/>
</dbReference>
<dbReference type="EMBL" id="JAMDGS010000010">
    <property type="protein sequence ID" value="MDD1125915.1"/>
    <property type="molecule type" value="Genomic_DNA"/>
</dbReference>
<proteinExistence type="predicted"/>
<dbReference type="Pfam" id="PF03596">
    <property type="entry name" value="Cad"/>
    <property type="match status" value="1"/>
</dbReference>
<comment type="caution">
    <text evidence="2">The sequence shown here is derived from an EMBL/GenBank/DDBJ whole genome shotgun (WGS) entry which is preliminary data.</text>
</comment>
<reference evidence="2" key="1">
    <citation type="submission" date="2022-05" db="EMBL/GenBank/DDBJ databases">
        <title>Novel Pseudomonas spp. Isolated from a Rainbow Trout Aquaculture Facility.</title>
        <authorList>
            <person name="Testerman T."/>
            <person name="Graf J."/>
        </authorList>
    </citation>
    <scope>NUCLEOTIDE SEQUENCE</scope>
    <source>
        <strain evidence="2">ID386</strain>
    </source>
</reference>
<dbReference type="RefSeq" id="WP_273899502.1">
    <property type="nucleotide sequence ID" value="NZ_JAMDGS010000010.1"/>
</dbReference>
<name>A0ABT5PQ71_9PSED</name>
<feature type="transmembrane region" description="Helical" evidence="1">
    <location>
        <begin position="62"/>
        <end position="80"/>
    </location>
</feature>